<keyword evidence="3" id="KW-0012">Acyltransferase</keyword>
<dbReference type="Proteomes" id="UP000095765">
    <property type="component" value="Unassembled WGS sequence"/>
</dbReference>
<evidence type="ECO:0000256" key="1">
    <source>
        <dbReference type="ARBA" id="ARBA00007274"/>
    </source>
</evidence>
<dbReference type="InterPro" id="IPR051159">
    <property type="entry name" value="Hexapeptide_acetyltransf"/>
</dbReference>
<keyword evidence="2 3" id="KW-0808">Transferase</keyword>
<dbReference type="EC" id="2.3.1.-" evidence="3"/>
<dbReference type="AlphaFoldDB" id="A0A174QT18"/>
<gene>
    <name evidence="3" type="ORF">ERS852551_01776</name>
</gene>
<dbReference type="GO" id="GO:0008374">
    <property type="term" value="F:O-acyltransferase activity"/>
    <property type="evidence" value="ECO:0007669"/>
    <property type="project" value="TreeGrafter"/>
</dbReference>
<dbReference type="PANTHER" id="PTHR23416">
    <property type="entry name" value="SIALIC ACID SYNTHASE-RELATED"/>
    <property type="match status" value="1"/>
</dbReference>
<dbReference type="PANTHER" id="PTHR23416:SF23">
    <property type="entry name" value="ACETYLTRANSFERASE C18B11.09C-RELATED"/>
    <property type="match status" value="1"/>
</dbReference>
<sequence>MFLNTSCHFQDQGGITIGDGTLIGHNVVLATLNHNEDPERRNDTIPAPIVIGNNVWIGANATVTPGVTIGDGVIEAAGAVVTKDVPPNMVVGGVPAKLIRPVRKEEP</sequence>
<evidence type="ECO:0000313" key="4">
    <source>
        <dbReference type="Proteomes" id="UP000095765"/>
    </source>
</evidence>
<name>A0A174QT18_9FIRM</name>
<proteinExistence type="inferred from homology"/>
<dbReference type="Pfam" id="PF14602">
    <property type="entry name" value="Hexapep_2"/>
    <property type="match status" value="1"/>
</dbReference>
<accession>A0A174QT18</accession>
<comment type="similarity">
    <text evidence="1">Belongs to the transferase hexapeptide repeat family.</text>
</comment>
<reference evidence="3 4" key="1">
    <citation type="submission" date="2015-09" db="EMBL/GenBank/DDBJ databases">
        <authorList>
            <consortium name="Pathogen Informatics"/>
        </authorList>
    </citation>
    <scope>NUCLEOTIDE SEQUENCE [LARGE SCALE GENOMIC DNA]</scope>
    <source>
        <strain evidence="3 4">2789STDY5834939</strain>
    </source>
</reference>
<dbReference type="EMBL" id="CZBE01000011">
    <property type="protein sequence ID" value="CUP74010.1"/>
    <property type="molecule type" value="Genomic_DNA"/>
</dbReference>
<dbReference type="InterPro" id="IPR011004">
    <property type="entry name" value="Trimer_LpxA-like_sf"/>
</dbReference>
<dbReference type="SUPFAM" id="SSF51161">
    <property type="entry name" value="Trimeric LpxA-like enzymes"/>
    <property type="match status" value="1"/>
</dbReference>
<protein>
    <submittedName>
        <fullName evidence="3">Putative acetyltransferase SACOL2570</fullName>
        <ecNumber evidence="3">2.3.1.-</ecNumber>
    </submittedName>
</protein>
<evidence type="ECO:0000313" key="3">
    <source>
        <dbReference type="EMBL" id="CUP74010.1"/>
    </source>
</evidence>
<dbReference type="Gene3D" id="2.160.10.10">
    <property type="entry name" value="Hexapeptide repeat proteins"/>
    <property type="match status" value="1"/>
</dbReference>
<dbReference type="InterPro" id="IPR001451">
    <property type="entry name" value="Hexapep"/>
</dbReference>
<evidence type="ECO:0000256" key="2">
    <source>
        <dbReference type="ARBA" id="ARBA00022679"/>
    </source>
</evidence>
<organism evidence="3 4">
    <name type="scientific">Anaerotruncus colihominis</name>
    <dbReference type="NCBI Taxonomy" id="169435"/>
    <lineage>
        <taxon>Bacteria</taxon>
        <taxon>Bacillati</taxon>
        <taxon>Bacillota</taxon>
        <taxon>Clostridia</taxon>
        <taxon>Eubacteriales</taxon>
        <taxon>Oscillospiraceae</taxon>
        <taxon>Anaerotruncus</taxon>
    </lineage>
</organism>